<evidence type="ECO:0000313" key="3">
    <source>
        <dbReference type="Proteomes" id="UP000658305"/>
    </source>
</evidence>
<dbReference type="PANTHER" id="PTHR47396">
    <property type="entry name" value="TYPE I RESTRICTION ENZYME ECOKI R PROTEIN"/>
    <property type="match status" value="1"/>
</dbReference>
<feature type="domain" description="Helicase C-terminal" evidence="1">
    <location>
        <begin position="2"/>
        <end position="87"/>
    </location>
</feature>
<accession>A0ABQ3FR25</accession>
<dbReference type="Gene3D" id="3.40.50.300">
    <property type="entry name" value="P-loop containing nucleotide triphosphate hydrolases"/>
    <property type="match status" value="1"/>
</dbReference>
<gene>
    <name evidence="2" type="ORF">GCM10007291_39910</name>
</gene>
<dbReference type="Proteomes" id="UP000658305">
    <property type="component" value="Unassembled WGS sequence"/>
</dbReference>
<dbReference type="InterPro" id="IPR001650">
    <property type="entry name" value="Helicase_C-like"/>
</dbReference>
<dbReference type="CDD" id="cd18799">
    <property type="entry name" value="SF2_C_EcoAI-like"/>
    <property type="match status" value="1"/>
</dbReference>
<dbReference type="PANTHER" id="PTHR47396:SF1">
    <property type="entry name" value="ATP-DEPENDENT HELICASE IRC3-RELATED"/>
    <property type="match status" value="1"/>
</dbReference>
<reference evidence="3" key="1">
    <citation type="journal article" date="2019" name="Int. J. Syst. Evol. Microbiol.">
        <title>The Global Catalogue of Microorganisms (GCM) 10K type strain sequencing project: providing services to taxonomists for standard genome sequencing and annotation.</title>
        <authorList>
            <consortium name="The Broad Institute Genomics Platform"/>
            <consortium name="The Broad Institute Genome Sequencing Center for Infectious Disease"/>
            <person name="Wu L."/>
            <person name="Ma J."/>
        </authorList>
    </citation>
    <scope>NUCLEOTIDE SEQUENCE [LARGE SCALE GENOMIC DNA]</scope>
    <source>
        <strain evidence="3">KCTC 23298</strain>
    </source>
</reference>
<dbReference type="InterPro" id="IPR027417">
    <property type="entry name" value="P-loop_NTPase"/>
</dbReference>
<dbReference type="SMART" id="SM00490">
    <property type="entry name" value="HELICc"/>
    <property type="match status" value="1"/>
</dbReference>
<name>A0ABQ3FR25_9RHOB</name>
<proteinExistence type="predicted"/>
<keyword evidence="3" id="KW-1185">Reference proteome</keyword>
<evidence type="ECO:0000259" key="1">
    <source>
        <dbReference type="SMART" id="SM00490"/>
    </source>
</evidence>
<organism evidence="2 3">
    <name type="scientific">Gemmobacter nanjingensis</name>
    <dbReference type="NCBI Taxonomy" id="488454"/>
    <lineage>
        <taxon>Bacteria</taxon>
        <taxon>Pseudomonadati</taxon>
        <taxon>Pseudomonadota</taxon>
        <taxon>Alphaproteobacteria</taxon>
        <taxon>Rhodobacterales</taxon>
        <taxon>Paracoccaceae</taxon>
        <taxon>Gemmobacter</taxon>
    </lineage>
</organism>
<dbReference type="SUPFAM" id="SSF52540">
    <property type="entry name" value="P-loop containing nucleoside triphosphate hydrolases"/>
    <property type="match status" value="1"/>
</dbReference>
<dbReference type="InterPro" id="IPR050742">
    <property type="entry name" value="Helicase_Restrict-Modif_Enz"/>
</dbReference>
<evidence type="ECO:0000313" key="2">
    <source>
        <dbReference type="EMBL" id="GHC34674.1"/>
    </source>
</evidence>
<comment type="caution">
    <text evidence="2">The sequence shown here is derived from an EMBL/GenBank/DDBJ whole genome shotgun (WGS) entry which is preliminary data.</text>
</comment>
<protein>
    <recommendedName>
        <fullName evidence="1">Helicase C-terminal domain-containing protein</fullName>
    </recommendedName>
</protein>
<dbReference type="EMBL" id="BMYI01000016">
    <property type="protein sequence ID" value="GHC34674.1"/>
    <property type="molecule type" value="Genomic_DNA"/>
</dbReference>
<dbReference type="Pfam" id="PF00271">
    <property type="entry name" value="Helicase_C"/>
    <property type="match status" value="1"/>
</dbReference>
<sequence length="387" mass="43690">MNELRVAFRSAFGALPDATVQKITGKVDKVGKLIRSFRNDPLPKVAVTVDLLTTGIDVPRISNLVFMRRVNSRILYEQMLGRATRLCPEIDKESFRIFDAVDLYAHLQNLTDMRPVAADPSFTLTKLFEELSQRGDAVHKERVREQIVVRLRRRLRRLSPEARARFEKAAGETPEESLQRFISGDASALAEWAAERPSLGPILDWTSEDGTPNFIPISEHPDRVTTVSRGYGTADRPEDFLDAFATFVRSNVNTIAALKVMAVRDYSAVTLAEPIIDPRGLGFSGVLTDIFGLPSTLDKPTQIKIDRRNTLAAQEELSPALAKEFEKINAELRHLGFLYEERDKLYSRFLRQLGNVELADVEPLTPEELRAREEETRMIVETLIGKK</sequence>